<sequence>MSYTFTPKQKFTPKMISRIGKNSADRFMILGQRDEIVSGKSRQKQFRFAPDEDEDLKESLMINELIKKEEMAHDVSEDNSPKIPKLSPAFRAQTREDYYRNISGKNCAPPCGHYNPSFEITQKHIQSPRLKKTKIEIRQATTAQKQFRHKIKKEKNFSNSHLQSAIPFNKQLKRGSFHNISVNEQRFVQQNLSPEICTKFKKVTVPDISKQLARKEFYRVSDCAPEYKPNKEPFLKKLIKSFSLDKSIGRKDENLKHIPDPYDVNYSLVTQRQLNLDFSKLSGREKYSNCPLPSFMQGVNSRISLEAPSNLFSSRYSNWEF</sequence>
<comment type="caution">
    <text evidence="1">The sequence shown here is derived from an EMBL/GenBank/DDBJ whole genome shotgun (WGS) entry which is preliminary data.</text>
</comment>
<dbReference type="AlphaFoldDB" id="A0AAU9J8W1"/>
<reference evidence="1" key="1">
    <citation type="submission" date="2021-09" db="EMBL/GenBank/DDBJ databases">
        <authorList>
            <consortium name="AG Swart"/>
            <person name="Singh M."/>
            <person name="Singh A."/>
            <person name="Seah K."/>
            <person name="Emmerich C."/>
        </authorList>
    </citation>
    <scope>NUCLEOTIDE SEQUENCE</scope>
    <source>
        <strain evidence="1">ATCC30299</strain>
    </source>
</reference>
<protein>
    <submittedName>
        <fullName evidence="1">Uncharacterized protein</fullName>
    </submittedName>
</protein>
<keyword evidence="2" id="KW-1185">Reference proteome</keyword>
<accession>A0AAU9J8W1</accession>
<dbReference type="Proteomes" id="UP001162131">
    <property type="component" value="Unassembled WGS sequence"/>
</dbReference>
<gene>
    <name evidence="1" type="ORF">BSTOLATCC_MIC29614</name>
</gene>
<proteinExistence type="predicted"/>
<name>A0AAU9J8W1_9CILI</name>
<dbReference type="EMBL" id="CAJZBQ010000029">
    <property type="protein sequence ID" value="CAG9321700.1"/>
    <property type="molecule type" value="Genomic_DNA"/>
</dbReference>
<organism evidence="1 2">
    <name type="scientific">Blepharisma stoltei</name>
    <dbReference type="NCBI Taxonomy" id="1481888"/>
    <lineage>
        <taxon>Eukaryota</taxon>
        <taxon>Sar</taxon>
        <taxon>Alveolata</taxon>
        <taxon>Ciliophora</taxon>
        <taxon>Postciliodesmatophora</taxon>
        <taxon>Heterotrichea</taxon>
        <taxon>Heterotrichida</taxon>
        <taxon>Blepharismidae</taxon>
        <taxon>Blepharisma</taxon>
    </lineage>
</organism>
<evidence type="ECO:0000313" key="2">
    <source>
        <dbReference type="Proteomes" id="UP001162131"/>
    </source>
</evidence>
<evidence type="ECO:0000313" key="1">
    <source>
        <dbReference type="EMBL" id="CAG9321700.1"/>
    </source>
</evidence>